<dbReference type="EMBL" id="CGCX01000044">
    <property type="protein sequence ID" value="CFR65662.1"/>
    <property type="molecule type" value="Genomic_DNA"/>
</dbReference>
<dbReference type="AlphaFoldDB" id="A0A654TVV8"/>
<reference evidence="1 2" key="1">
    <citation type="submission" date="2015-03" db="EMBL/GenBank/DDBJ databases">
        <authorList>
            <consortium name="Pathogen Informatics"/>
        </authorList>
    </citation>
    <scope>NUCLEOTIDE SEQUENCE [LARGE SCALE GENOMIC DNA]</scope>
    <source>
        <strain evidence="1 2">C09601061</strain>
    </source>
</reference>
<evidence type="ECO:0000313" key="2">
    <source>
        <dbReference type="Proteomes" id="UP000046680"/>
    </source>
</evidence>
<gene>
    <name evidence="1" type="ORF">ERS007657_00230</name>
</gene>
<protein>
    <submittedName>
        <fullName evidence="1">Uncharacterized protein</fullName>
    </submittedName>
</protein>
<accession>A0A654TVV8</accession>
<name>A0A654TVV8_MYCTX</name>
<proteinExistence type="predicted"/>
<organism evidence="1 2">
    <name type="scientific">Mycobacterium tuberculosis</name>
    <dbReference type="NCBI Taxonomy" id="1773"/>
    <lineage>
        <taxon>Bacteria</taxon>
        <taxon>Bacillati</taxon>
        <taxon>Actinomycetota</taxon>
        <taxon>Actinomycetes</taxon>
        <taxon>Mycobacteriales</taxon>
        <taxon>Mycobacteriaceae</taxon>
        <taxon>Mycobacterium</taxon>
        <taxon>Mycobacterium tuberculosis complex</taxon>
    </lineage>
</organism>
<evidence type="ECO:0000313" key="1">
    <source>
        <dbReference type="EMBL" id="CFR65662.1"/>
    </source>
</evidence>
<sequence length="81" mass="9256">MPGCVQQLDVDVADADLVPMLMGDQVADRNPSDSRNPQRFMGVHVHGYRCPLQQLSQSRQLKTHHRAAHMVWMMVGHQHTR</sequence>
<dbReference type="Proteomes" id="UP000046680">
    <property type="component" value="Unassembled WGS sequence"/>
</dbReference>